<dbReference type="InterPro" id="IPR014743">
    <property type="entry name" value="Cl-channel_core"/>
</dbReference>
<evidence type="ECO:0000256" key="5">
    <source>
        <dbReference type="ARBA" id="ARBA00023065"/>
    </source>
</evidence>
<evidence type="ECO:0000256" key="6">
    <source>
        <dbReference type="ARBA" id="ARBA00023136"/>
    </source>
</evidence>
<feature type="region of interest" description="Disordered" evidence="8">
    <location>
        <begin position="906"/>
        <end position="933"/>
    </location>
</feature>
<dbReference type="SUPFAM" id="SSF81340">
    <property type="entry name" value="Clc chloride channel"/>
    <property type="match status" value="1"/>
</dbReference>
<feature type="transmembrane region" description="Helical" evidence="9">
    <location>
        <begin position="455"/>
        <end position="474"/>
    </location>
</feature>
<feature type="transmembrane region" description="Helical" evidence="9">
    <location>
        <begin position="236"/>
        <end position="254"/>
    </location>
</feature>
<dbReference type="InterPro" id="IPR008942">
    <property type="entry name" value="ENTH_VHS"/>
</dbReference>
<dbReference type="CDD" id="cd03684">
    <property type="entry name" value="ClC_3_like"/>
    <property type="match status" value="1"/>
</dbReference>
<feature type="compositionally biased region" description="Acidic residues" evidence="8">
    <location>
        <begin position="907"/>
        <end position="917"/>
    </location>
</feature>
<dbReference type="FunFam" id="1.25.40.90:FF:000032">
    <property type="entry name" value="CTD kinase subunit gamma"/>
    <property type="match status" value="1"/>
</dbReference>
<accession>A0AAD6E283</accession>
<dbReference type="Pfam" id="PF12243">
    <property type="entry name" value="CTK3"/>
    <property type="match status" value="1"/>
</dbReference>
<dbReference type="Gene3D" id="1.10.3080.10">
    <property type="entry name" value="Clc chloride channel"/>
    <property type="match status" value="2"/>
</dbReference>
<dbReference type="PANTHER" id="PTHR45711">
    <property type="entry name" value="CHLORIDE CHANNEL PROTEIN"/>
    <property type="match status" value="1"/>
</dbReference>
<dbReference type="InterPro" id="IPR046342">
    <property type="entry name" value="CBS_dom_sf"/>
</dbReference>
<dbReference type="InterPro" id="IPR006569">
    <property type="entry name" value="CID_dom"/>
</dbReference>
<dbReference type="InterPro" id="IPR001807">
    <property type="entry name" value="ClC"/>
</dbReference>
<gene>
    <name evidence="11" type="ORF">N7450_000219</name>
</gene>
<feature type="region of interest" description="Disordered" evidence="8">
    <location>
        <begin position="77"/>
        <end position="114"/>
    </location>
</feature>
<feature type="region of interest" description="Disordered" evidence="8">
    <location>
        <begin position="1"/>
        <end position="51"/>
    </location>
</feature>
<evidence type="ECO:0000256" key="1">
    <source>
        <dbReference type="ARBA" id="ARBA00004141"/>
    </source>
</evidence>
<comment type="caution">
    <text evidence="11">The sequence shown here is derived from an EMBL/GenBank/DDBJ whole genome shotgun (WGS) entry which is preliminary data.</text>
</comment>
<evidence type="ECO:0000256" key="2">
    <source>
        <dbReference type="ARBA" id="ARBA00022448"/>
    </source>
</evidence>
<protein>
    <recommendedName>
        <fullName evidence="10">CID domain-containing protein</fullName>
    </recommendedName>
</protein>
<proteinExistence type="predicted"/>
<feature type="transmembrane region" description="Helical" evidence="9">
    <location>
        <begin position="415"/>
        <end position="435"/>
    </location>
</feature>
<evidence type="ECO:0000256" key="8">
    <source>
        <dbReference type="SAM" id="MobiDB-lite"/>
    </source>
</evidence>
<feature type="transmembrane region" description="Helical" evidence="9">
    <location>
        <begin position="495"/>
        <end position="518"/>
    </location>
</feature>
<dbReference type="AlphaFoldDB" id="A0AAD6E283"/>
<feature type="transmembrane region" description="Helical" evidence="9">
    <location>
        <begin position="374"/>
        <end position="394"/>
    </location>
</feature>
<keyword evidence="3 9" id="KW-0812">Transmembrane</keyword>
<keyword evidence="7" id="KW-0868">Chloride</keyword>
<dbReference type="PROSITE" id="PS51391">
    <property type="entry name" value="CID"/>
    <property type="match status" value="1"/>
</dbReference>
<feature type="transmembrane region" description="Helical" evidence="9">
    <location>
        <begin position="338"/>
        <end position="362"/>
    </location>
</feature>
<feature type="domain" description="CID" evidence="10">
    <location>
        <begin position="764"/>
        <end position="899"/>
    </location>
</feature>
<dbReference type="Pfam" id="PF00654">
    <property type="entry name" value="Voltage_CLC"/>
    <property type="match status" value="1"/>
</dbReference>
<evidence type="ECO:0000256" key="7">
    <source>
        <dbReference type="ARBA" id="ARBA00023214"/>
    </source>
</evidence>
<dbReference type="InterPro" id="IPR024637">
    <property type="entry name" value="Ctk3_C"/>
</dbReference>
<evidence type="ECO:0000313" key="11">
    <source>
        <dbReference type="EMBL" id="KAJ5599152.1"/>
    </source>
</evidence>
<evidence type="ECO:0000256" key="4">
    <source>
        <dbReference type="ARBA" id="ARBA00022989"/>
    </source>
</evidence>
<comment type="subcellular location">
    <subcellularLocation>
        <location evidence="1">Membrane</location>
        <topology evidence="1">Multi-pass membrane protein</topology>
    </subcellularLocation>
</comment>
<dbReference type="GO" id="GO:0005247">
    <property type="term" value="F:voltage-gated chloride channel activity"/>
    <property type="evidence" value="ECO:0007669"/>
    <property type="project" value="TreeGrafter"/>
</dbReference>
<dbReference type="GO" id="GO:0005886">
    <property type="term" value="C:plasma membrane"/>
    <property type="evidence" value="ECO:0007669"/>
    <property type="project" value="TreeGrafter"/>
</dbReference>
<keyword evidence="6 9" id="KW-0472">Membrane</keyword>
<evidence type="ECO:0000256" key="9">
    <source>
        <dbReference type="SAM" id="Phobius"/>
    </source>
</evidence>
<keyword evidence="2" id="KW-0813">Transport</keyword>
<keyword evidence="5" id="KW-0406">Ion transport</keyword>
<dbReference type="Proteomes" id="UP001216150">
    <property type="component" value="Unassembled WGS sequence"/>
</dbReference>
<feature type="compositionally biased region" description="Basic and acidic residues" evidence="8">
    <location>
        <begin position="12"/>
        <end position="23"/>
    </location>
</feature>
<evidence type="ECO:0000259" key="10">
    <source>
        <dbReference type="PROSITE" id="PS51391"/>
    </source>
</evidence>
<evidence type="ECO:0000256" key="3">
    <source>
        <dbReference type="ARBA" id="ARBA00022692"/>
    </source>
</evidence>
<organism evidence="11 12">
    <name type="scientific">Penicillium hetheringtonii</name>
    <dbReference type="NCBI Taxonomy" id="911720"/>
    <lineage>
        <taxon>Eukaryota</taxon>
        <taxon>Fungi</taxon>
        <taxon>Dikarya</taxon>
        <taxon>Ascomycota</taxon>
        <taxon>Pezizomycotina</taxon>
        <taxon>Eurotiomycetes</taxon>
        <taxon>Eurotiomycetidae</taxon>
        <taxon>Eurotiales</taxon>
        <taxon>Aspergillaceae</taxon>
        <taxon>Penicillium</taxon>
    </lineage>
</organism>
<sequence length="1010" mass="112797">MSMNGQGSSTADELRETHTRETQEDIGLAVLQDVDRDTEGPQEPLTFKRKTTRQSRFSLSNLFLNTAGGSDSTGFGFSATGTQGGQNGDASPLASYGPLGPNIDPNSTKDGVPSDWYVEGPGRRVGYDDFSAIDWIYEYTKERQRKRLLYSSGQGILGHFRRLLDASNVWLVLVATGIAVGIIAAAIDIATDWLGDLKTGYCKSGQGETIPSVWTGRHGVLPWERHPKGGQYTVGYIFYILFSVFFAFCACILVRRFAIYARHSGIPEIKTVLGGTVIRHFMGPWTLAIKSLGLCLSVASGLWLGKEGPLVHVACCCANIMMKPFDSLNGNEARKREVLSAAAAAGISVAFGAPIGGVLFSLEQLSYYFPDKTMWQSFVCAMVAAVTLQALNPFRTGKIVLYQVTYTRGWHRFEIIPFIILGIMGGLFGAFLIRLNVRVAKWRQARTSSKPVVEVAVVALMTALINFPNHFMRAQNSELVQALFAECNSETYDRFGLCVTFFLASLTFGLDIPAGIILPSVAIGAMYGRALGALTYVIPIMIAVMLSKWCGDIFGKRGIYESWIRLNEYPFLDHRDDTNPPDVPALRVMTTVDDMSVITATGYITRNELSFALDYSTSPVNRSLPGETQVFFVHQPFADPVETLDLRPWMDQTPITLNSNISFLIVLRMFQRLGLRYVLFANKGILQGLLTKKDVWSILNGVEFRRQEALRGHHFDEDGHVAEEEGLLHGEDRSSVSTQCRPRTWKLPPASNVLNVILAKMMIDPFEVRMRFTTQLQHLSASVTSSQKAAHYALKYRDLDEDLHSCILEQIERNNMNNRANIMSFIEHFCEMATKEDHLPYVRMMQRDILRVVDAVVPPDGTGAANVKHVRHVLDGMQNRGFLSAETVTEIDAALKDRDTHPAHLDLEEEEEEEGPEDSARSKTGTPRNPKAPVVRLDKRQIEQRIEEDRERNKRLRESMWAVDGDDEKEFLKLMDEVSDIGEDDFINAAEEATERQLIADASRKETAVH</sequence>
<feature type="transmembrane region" description="Helical" evidence="9">
    <location>
        <begin position="169"/>
        <end position="187"/>
    </location>
</feature>
<feature type="compositionally biased region" description="Polar residues" evidence="8">
    <location>
        <begin position="1"/>
        <end position="11"/>
    </location>
</feature>
<dbReference type="Pfam" id="PF12350">
    <property type="entry name" value="CTK3_C"/>
    <property type="match status" value="1"/>
</dbReference>
<dbReference type="InterPro" id="IPR024638">
    <property type="entry name" value="Ctk3_N"/>
</dbReference>
<reference evidence="11 12" key="1">
    <citation type="journal article" date="2023" name="IMA Fungus">
        <title>Comparative genomic study of the Penicillium genus elucidates a diverse pangenome and 15 lateral gene transfer events.</title>
        <authorList>
            <person name="Petersen C."/>
            <person name="Sorensen T."/>
            <person name="Nielsen M.R."/>
            <person name="Sondergaard T.E."/>
            <person name="Sorensen J.L."/>
            <person name="Fitzpatrick D.A."/>
            <person name="Frisvad J.C."/>
            <person name="Nielsen K.L."/>
        </authorList>
    </citation>
    <scope>NUCLEOTIDE SEQUENCE [LARGE SCALE GENOMIC DNA]</scope>
    <source>
        <strain evidence="11 12">IBT 29057</strain>
    </source>
</reference>
<dbReference type="Gene3D" id="1.25.40.90">
    <property type="match status" value="1"/>
</dbReference>
<evidence type="ECO:0000313" key="12">
    <source>
        <dbReference type="Proteomes" id="UP001216150"/>
    </source>
</evidence>
<dbReference type="PRINTS" id="PR00762">
    <property type="entry name" value="CLCHANNEL"/>
</dbReference>
<name>A0AAD6E283_9EURO</name>
<dbReference type="PANTHER" id="PTHR45711:SF6">
    <property type="entry name" value="CHLORIDE CHANNEL PROTEIN"/>
    <property type="match status" value="1"/>
</dbReference>
<keyword evidence="12" id="KW-1185">Reference proteome</keyword>
<dbReference type="GO" id="GO:0005769">
    <property type="term" value="C:early endosome"/>
    <property type="evidence" value="ECO:0007669"/>
    <property type="project" value="TreeGrafter"/>
</dbReference>
<keyword evidence="4 9" id="KW-1133">Transmembrane helix</keyword>
<dbReference type="GO" id="GO:0005794">
    <property type="term" value="C:Golgi apparatus"/>
    <property type="evidence" value="ECO:0007669"/>
    <property type="project" value="TreeGrafter"/>
</dbReference>
<dbReference type="EMBL" id="JAQJAC010000001">
    <property type="protein sequence ID" value="KAJ5599152.1"/>
    <property type="molecule type" value="Genomic_DNA"/>
</dbReference>
<dbReference type="SUPFAM" id="SSF54631">
    <property type="entry name" value="CBS-domain pair"/>
    <property type="match status" value="1"/>
</dbReference>